<evidence type="ECO:0000313" key="3">
    <source>
        <dbReference type="EMBL" id="MDO6455124.1"/>
    </source>
</evidence>
<name>A0AAW7XQ34_9GAMM</name>
<dbReference type="GeneID" id="89457447"/>
<dbReference type="SUPFAM" id="SSF49503">
    <property type="entry name" value="Cupredoxins"/>
    <property type="match status" value="1"/>
</dbReference>
<gene>
    <name evidence="3" type="ORF">Q4490_16245</name>
    <name evidence="4" type="ORF">Q8W30_15165</name>
</gene>
<evidence type="ECO:0000259" key="2">
    <source>
        <dbReference type="Pfam" id="PF13473"/>
    </source>
</evidence>
<dbReference type="Gene3D" id="2.60.40.420">
    <property type="entry name" value="Cupredoxins - blue copper proteins"/>
    <property type="match status" value="1"/>
</dbReference>
<protein>
    <submittedName>
        <fullName evidence="3">Cupredoxin domain-containing protein</fullName>
    </submittedName>
</protein>
<proteinExistence type="predicted"/>
<comment type="caution">
    <text evidence="3">The sequence shown here is derived from an EMBL/GenBank/DDBJ whole genome shotgun (WGS) entry which is preliminary data.</text>
</comment>
<evidence type="ECO:0000313" key="6">
    <source>
        <dbReference type="Proteomes" id="UP001177341"/>
    </source>
</evidence>
<dbReference type="InterPro" id="IPR028096">
    <property type="entry name" value="EfeO_Cupredoxin"/>
</dbReference>
<dbReference type="EMBL" id="JAUYVO010000011">
    <property type="protein sequence ID" value="MDP2523915.1"/>
    <property type="molecule type" value="Genomic_DNA"/>
</dbReference>
<evidence type="ECO:0000313" key="5">
    <source>
        <dbReference type="Proteomes" id="UP001169862"/>
    </source>
</evidence>
<dbReference type="InterPro" id="IPR008972">
    <property type="entry name" value="Cupredoxin"/>
</dbReference>
<evidence type="ECO:0000313" key="4">
    <source>
        <dbReference type="EMBL" id="MDP2523915.1"/>
    </source>
</evidence>
<feature type="transmembrane region" description="Helical" evidence="1">
    <location>
        <begin position="6"/>
        <end position="22"/>
    </location>
</feature>
<keyword evidence="1" id="KW-1133">Transmembrane helix</keyword>
<feature type="domain" description="EfeO-type cupredoxin-like" evidence="2">
    <location>
        <begin position="13"/>
        <end position="113"/>
    </location>
</feature>
<dbReference type="Proteomes" id="UP001169862">
    <property type="component" value="Unassembled WGS sequence"/>
</dbReference>
<dbReference type="EMBL" id="JAUOPG010000012">
    <property type="protein sequence ID" value="MDO6455124.1"/>
    <property type="molecule type" value="Genomic_DNA"/>
</dbReference>
<accession>A0AAW7XQ34</accession>
<dbReference type="Pfam" id="PF13473">
    <property type="entry name" value="Cupredoxin_1"/>
    <property type="match status" value="1"/>
</dbReference>
<keyword evidence="1" id="KW-0472">Membrane</keyword>
<organism evidence="3 5">
    <name type="scientific">Neptunomonas phycophila</name>
    <dbReference type="NCBI Taxonomy" id="1572645"/>
    <lineage>
        <taxon>Bacteria</taxon>
        <taxon>Pseudomonadati</taxon>
        <taxon>Pseudomonadota</taxon>
        <taxon>Gammaproteobacteria</taxon>
        <taxon>Oceanospirillales</taxon>
        <taxon>Oceanospirillaceae</taxon>
        <taxon>Neptunomonas</taxon>
    </lineage>
</organism>
<dbReference type="Proteomes" id="UP001177341">
    <property type="component" value="Unassembled WGS sequence"/>
</dbReference>
<dbReference type="AlphaFoldDB" id="A0AAW7XQ34"/>
<sequence length="117" mass="13490">MWIINLVGVVFIGLIVWWFWLYKPNEVKANKDLIIIVENGVYSPSYITVPPNQAVSLVFNRKDPAPCAEQLLIPEFNISESLVLNQHTRVHLPAMPTGEYEFHCQMKMYKGTLRVSE</sequence>
<dbReference type="RefSeq" id="WP_178969350.1">
    <property type="nucleotide sequence ID" value="NZ_CP041336.1"/>
</dbReference>
<evidence type="ECO:0000256" key="1">
    <source>
        <dbReference type="SAM" id="Phobius"/>
    </source>
</evidence>
<reference evidence="3" key="1">
    <citation type="submission" date="2023-07" db="EMBL/GenBank/DDBJ databases">
        <title>Genome content predicts the carbon catabolic preferences of heterotrophic bacteria.</title>
        <authorList>
            <person name="Gralka M."/>
        </authorList>
    </citation>
    <scope>NUCLEOTIDE SEQUENCE</scope>
    <source>
        <strain evidence="4">5G01</strain>
        <strain evidence="3">I2M16</strain>
    </source>
</reference>
<keyword evidence="6" id="KW-1185">Reference proteome</keyword>
<keyword evidence="1" id="KW-0812">Transmembrane</keyword>